<dbReference type="InterPro" id="IPR011010">
    <property type="entry name" value="DNA_brk_join_enz"/>
</dbReference>
<evidence type="ECO:0000259" key="3">
    <source>
        <dbReference type="PROSITE" id="PS51898"/>
    </source>
</evidence>
<dbReference type="PROSITE" id="PS51898">
    <property type="entry name" value="TYR_RECOMBINASE"/>
    <property type="match status" value="1"/>
</dbReference>
<dbReference type="PANTHER" id="PTHR30349:SF64">
    <property type="entry name" value="PROPHAGE INTEGRASE INTD-RELATED"/>
    <property type="match status" value="1"/>
</dbReference>
<accession>A0ABS5C1W7</accession>
<sequence>MAQGKATVVEYMGERLTLAQLSERCGVSAATLRSRIAVYGQTIEQAVATPIRRKSTYGGRPPANVPRPVPKLKRHPSGRAYSRWRMMGKINERYFGKHGGAEANTAYRKFSQDWIEGKYDQMAGSGMKAGGGLSVAILAERWMEHVRGYYTKDGLPTTEVKTCLAAARLVNEELGMTLAADFTPAALRECRTKLVGYGHSRTTVNSYVNRVVRMFAWGAGQSLVPAAVHSALKLVESLKPGRSPAPDRPKKQPATNQQIEATIPFLAPADPVRNTKLTAMVKLQRLTGMRPGEVCALELGDLDRSADVWRYEVGKANKNRHRGKRQAYYFGPKAVEILRPFLEGDPSGPIFDEGPNNYSHAVLRASVRAGVTRWSPHQLRHALATEVAEQFRSLGHAAAAIGDSEAVASAVYVHVDPRERMKIEIARKMG</sequence>
<comment type="caution">
    <text evidence="4">The sequence shown here is derived from an EMBL/GenBank/DDBJ whole genome shotgun (WGS) entry which is preliminary data.</text>
</comment>
<dbReference type="InterPro" id="IPR002104">
    <property type="entry name" value="Integrase_catalytic"/>
</dbReference>
<name>A0ABS5C1W7_9BACT</name>
<protein>
    <submittedName>
        <fullName evidence="4">Tyrosine-type recombinase/integrase</fullName>
    </submittedName>
</protein>
<dbReference type="InterPro" id="IPR013762">
    <property type="entry name" value="Integrase-like_cat_sf"/>
</dbReference>
<feature type="region of interest" description="Disordered" evidence="2">
    <location>
        <begin position="54"/>
        <end position="76"/>
    </location>
</feature>
<feature type="domain" description="Tyr recombinase" evidence="3">
    <location>
        <begin position="249"/>
        <end position="425"/>
    </location>
</feature>
<evidence type="ECO:0000256" key="2">
    <source>
        <dbReference type="SAM" id="MobiDB-lite"/>
    </source>
</evidence>
<dbReference type="RefSeq" id="WP_210660105.1">
    <property type="nucleotide sequence ID" value="NZ_JAGKQQ010000001.1"/>
</dbReference>
<organism evidence="4 5">
    <name type="scientific">Gemmata palustris</name>
    <dbReference type="NCBI Taxonomy" id="2822762"/>
    <lineage>
        <taxon>Bacteria</taxon>
        <taxon>Pseudomonadati</taxon>
        <taxon>Planctomycetota</taxon>
        <taxon>Planctomycetia</taxon>
        <taxon>Gemmatales</taxon>
        <taxon>Gemmataceae</taxon>
        <taxon>Gemmata</taxon>
    </lineage>
</organism>
<evidence type="ECO:0000313" key="5">
    <source>
        <dbReference type="Proteomes" id="UP000676565"/>
    </source>
</evidence>
<dbReference type="SUPFAM" id="SSF56349">
    <property type="entry name" value="DNA breaking-rejoining enzymes"/>
    <property type="match status" value="1"/>
</dbReference>
<dbReference type="EMBL" id="JAGKQQ010000001">
    <property type="protein sequence ID" value="MBP3959450.1"/>
    <property type="molecule type" value="Genomic_DNA"/>
</dbReference>
<keyword evidence="5" id="KW-1185">Reference proteome</keyword>
<reference evidence="4 5" key="1">
    <citation type="submission" date="2021-04" db="EMBL/GenBank/DDBJ databases">
        <authorList>
            <person name="Ivanova A."/>
        </authorList>
    </citation>
    <scope>NUCLEOTIDE SEQUENCE [LARGE SCALE GENOMIC DNA]</scope>
    <source>
        <strain evidence="4 5">G18</strain>
    </source>
</reference>
<evidence type="ECO:0000256" key="1">
    <source>
        <dbReference type="ARBA" id="ARBA00023172"/>
    </source>
</evidence>
<dbReference type="PANTHER" id="PTHR30349">
    <property type="entry name" value="PHAGE INTEGRASE-RELATED"/>
    <property type="match status" value="1"/>
</dbReference>
<evidence type="ECO:0000313" key="4">
    <source>
        <dbReference type="EMBL" id="MBP3959450.1"/>
    </source>
</evidence>
<dbReference type="InterPro" id="IPR050090">
    <property type="entry name" value="Tyrosine_recombinase_XerCD"/>
</dbReference>
<dbReference type="Proteomes" id="UP000676565">
    <property type="component" value="Unassembled WGS sequence"/>
</dbReference>
<gene>
    <name evidence="4" type="ORF">J8F10_29755</name>
</gene>
<proteinExistence type="predicted"/>
<dbReference type="Gene3D" id="1.10.443.10">
    <property type="entry name" value="Intergrase catalytic core"/>
    <property type="match status" value="1"/>
</dbReference>
<dbReference type="Pfam" id="PF00589">
    <property type="entry name" value="Phage_integrase"/>
    <property type="match status" value="1"/>
</dbReference>
<keyword evidence="1" id="KW-0233">DNA recombination</keyword>